<organism evidence="2 3">
    <name type="scientific">Dichanthelium oligosanthes</name>
    <dbReference type="NCBI Taxonomy" id="888268"/>
    <lineage>
        <taxon>Eukaryota</taxon>
        <taxon>Viridiplantae</taxon>
        <taxon>Streptophyta</taxon>
        <taxon>Embryophyta</taxon>
        <taxon>Tracheophyta</taxon>
        <taxon>Spermatophyta</taxon>
        <taxon>Magnoliopsida</taxon>
        <taxon>Liliopsida</taxon>
        <taxon>Poales</taxon>
        <taxon>Poaceae</taxon>
        <taxon>PACMAD clade</taxon>
        <taxon>Panicoideae</taxon>
        <taxon>Panicodae</taxon>
        <taxon>Paniceae</taxon>
        <taxon>Dichantheliinae</taxon>
        <taxon>Dichanthelium</taxon>
    </lineage>
</organism>
<name>A0A1E5VKF1_9POAL</name>
<sequence length="230" mass="25742">MHEYTITEPPCPFLKICHVKFSGHGKVRKRVPDDEADCQDGEPASKSARVHAAANNNSSTAPAMDQGYGAEHASGYEEQPSQPLTTDQEFNNFFRTCSPLANSDDLQMGFRYMQHVTMPQLMAQETGIPDRNQQHNLDGTCYLPKPCMEVEEQVLTTTDQEIKDAQLPQNIFNSKDSVDFPSTASAAGAELYLEEQVPTIEQHQPMVQELTTAEKQFWRSMGVDPDNIVF</sequence>
<accession>A0A1E5VKF1</accession>
<proteinExistence type="predicted"/>
<evidence type="ECO:0000313" key="3">
    <source>
        <dbReference type="Proteomes" id="UP000095767"/>
    </source>
</evidence>
<evidence type="ECO:0000256" key="1">
    <source>
        <dbReference type="SAM" id="MobiDB-lite"/>
    </source>
</evidence>
<evidence type="ECO:0000313" key="2">
    <source>
        <dbReference type="EMBL" id="OEL25600.1"/>
    </source>
</evidence>
<evidence type="ECO:0008006" key="4">
    <source>
        <dbReference type="Google" id="ProtNLM"/>
    </source>
</evidence>
<reference evidence="2 3" key="1">
    <citation type="submission" date="2016-09" db="EMBL/GenBank/DDBJ databases">
        <title>The draft genome of Dichanthelium oligosanthes: A C3 panicoid grass species.</title>
        <authorList>
            <person name="Studer A.J."/>
            <person name="Schnable J.C."/>
            <person name="Brutnell T.P."/>
        </authorList>
    </citation>
    <scope>NUCLEOTIDE SEQUENCE [LARGE SCALE GENOMIC DNA]</scope>
    <source>
        <strain evidence="3">cv. Kellogg 1175</strain>
        <tissue evidence="2">Leaf</tissue>
    </source>
</reference>
<comment type="caution">
    <text evidence="2">The sequence shown here is derived from an EMBL/GenBank/DDBJ whole genome shotgun (WGS) entry which is preliminary data.</text>
</comment>
<dbReference type="AlphaFoldDB" id="A0A1E5VKF1"/>
<gene>
    <name evidence="2" type="ORF">BAE44_0013379</name>
</gene>
<feature type="region of interest" description="Disordered" evidence="1">
    <location>
        <begin position="28"/>
        <end position="85"/>
    </location>
</feature>
<dbReference type="EMBL" id="LWDX02036856">
    <property type="protein sequence ID" value="OEL25600.1"/>
    <property type="molecule type" value="Genomic_DNA"/>
</dbReference>
<dbReference type="Proteomes" id="UP000095767">
    <property type="component" value="Unassembled WGS sequence"/>
</dbReference>
<keyword evidence="3" id="KW-1185">Reference proteome</keyword>
<protein>
    <recommendedName>
        <fullName evidence="4">NAC domain-containing protein</fullName>
    </recommendedName>
</protein>